<dbReference type="AlphaFoldDB" id="A0A914I8Q4"/>
<organism evidence="1 2">
    <name type="scientific">Globodera rostochiensis</name>
    <name type="common">Golden nematode worm</name>
    <name type="synonym">Heterodera rostochiensis</name>
    <dbReference type="NCBI Taxonomy" id="31243"/>
    <lineage>
        <taxon>Eukaryota</taxon>
        <taxon>Metazoa</taxon>
        <taxon>Ecdysozoa</taxon>
        <taxon>Nematoda</taxon>
        <taxon>Chromadorea</taxon>
        <taxon>Rhabditida</taxon>
        <taxon>Tylenchina</taxon>
        <taxon>Tylenchomorpha</taxon>
        <taxon>Tylenchoidea</taxon>
        <taxon>Heteroderidae</taxon>
        <taxon>Heteroderinae</taxon>
        <taxon>Globodera</taxon>
    </lineage>
</organism>
<dbReference type="Gene3D" id="3.90.550.10">
    <property type="entry name" value="Spore Coat Polysaccharide Biosynthesis Protein SpsA, Chain A"/>
    <property type="match status" value="1"/>
</dbReference>
<evidence type="ECO:0000313" key="1">
    <source>
        <dbReference type="Proteomes" id="UP000887572"/>
    </source>
</evidence>
<reference evidence="2" key="1">
    <citation type="submission" date="2022-11" db="UniProtKB">
        <authorList>
            <consortium name="WormBaseParasite"/>
        </authorList>
    </citation>
    <scope>IDENTIFICATION</scope>
</reference>
<accession>A0A914I8Q4</accession>
<proteinExistence type="predicted"/>
<dbReference type="Proteomes" id="UP000887572">
    <property type="component" value="Unplaced"/>
</dbReference>
<protein>
    <submittedName>
        <fullName evidence="2">Uncharacterized protein</fullName>
    </submittedName>
</protein>
<dbReference type="PANTHER" id="PTHR31562">
    <property type="entry name" value="PROTEIN CBG18972"/>
    <property type="match status" value="1"/>
</dbReference>
<dbReference type="InterPro" id="IPR029044">
    <property type="entry name" value="Nucleotide-diphossugar_trans"/>
</dbReference>
<dbReference type="InterPro" id="IPR004988">
    <property type="entry name" value="DUF273"/>
</dbReference>
<name>A0A914I8Q4_GLORO</name>
<sequence>MVLRRHNKSALFLLSTICFFAIFLFLHTFHSSSNKMAKIELFFNEKLHFVQQGQRTVPNNNSNNKVALFLVVMKAEDLRTEYQLAHRTLQCYCAMKHYPLIVVDLSRNATMQELCPQKDFMFRRHCALSHWLADHPSVEWTLFLDADMAIINHNHLVEDYIPSGDIDLVFYERIFNGEIAAGSYLARNTEFTRKFLQYWANYYYELPWSWHGTDNGAIHAVFMDYFCGKKDEIHCSKRRAICWELWRASTNDDGLRMFTDCVRSVLGKRNKLHDENGNVKFLTNFRTHWSRDAWLSGGKWCARDFFIHGWKKKWQNSSNWGGWKSPLRLANGQLDEALDLAKCSSESQPKWPYDASYIASTSEIDTLLEGHLHEMRMTQLDYWRRIEEVQQQQDQL</sequence>
<keyword evidence="1" id="KW-1185">Reference proteome</keyword>
<dbReference type="PANTHER" id="PTHR31562:SF2">
    <property type="entry name" value="NUCLEOTIDE-DIPHOSPHO-SUGAR TRANSFERASE"/>
    <property type="match status" value="1"/>
</dbReference>
<dbReference type="WBParaSite" id="Gr19_v10_g8322.t1">
    <property type="protein sequence ID" value="Gr19_v10_g8322.t1"/>
    <property type="gene ID" value="Gr19_v10_g8322"/>
</dbReference>
<evidence type="ECO:0000313" key="2">
    <source>
        <dbReference type="WBParaSite" id="Gr19_v10_g8322.t1"/>
    </source>
</evidence>
<dbReference type="Pfam" id="PF03314">
    <property type="entry name" value="DUF273"/>
    <property type="match status" value="1"/>
</dbReference>